<dbReference type="EMBL" id="JAGKHQ010000002">
    <property type="protein sequence ID" value="KAG7523098.1"/>
    <property type="molecule type" value="Genomic_DNA"/>
</dbReference>
<accession>A0AAV6T1P0</accession>
<comment type="caution">
    <text evidence="1">The sequence shown here is derived from an EMBL/GenBank/DDBJ whole genome shotgun (WGS) entry which is preliminary data.</text>
</comment>
<name>A0AAV6T1P0_SOLSE</name>
<proteinExistence type="predicted"/>
<gene>
    <name evidence="1" type="ORF">JOB18_039242</name>
</gene>
<reference evidence="1 2" key="1">
    <citation type="journal article" date="2021" name="Sci. Rep.">
        <title>Chromosome anchoring in Senegalese sole (Solea senegalensis) reveals sex-associated markers and genome rearrangements in flatfish.</title>
        <authorList>
            <person name="Guerrero-Cozar I."/>
            <person name="Gomez-Garrido J."/>
            <person name="Berbel C."/>
            <person name="Martinez-Blanch J.F."/>
            <person name="Alioto T."/>
            <person name="Claros M.G."/>
            <person name="Gagnaire P.A."/>
            <person name="Manchado M."/>
        </authorList>
    </citation>
    <scope>NUCLEOTIDE SEQUENCE [LARGE SCALE GENOMIC DNA]</scope>
    <source>
        <strain evidence="1">Sse05_10M</strain>
    </source>
</reference>
<protein>
    <submittedName>
        <fullName evidence="1">Uncharacterized protein</fullName>
    </submittedName>
</protein>
<dbReference type="Proteomes" id="UP000693946">
    <property type="component" value="Linkage Group LG10"/>
</dbReference>
<organism evidence="1 2">
    <name type="scientific">Solea senegalensis</name>
    <name type="common">Senegalese sole</name>
    <dbReference type="NCBI Taxonomy" id="28829"/>
    <lineage>
        <taxon>Eukaryota</taxon>
        <taxon>Metazoa</taxon>
        <taxon>Chordata</taxon>
        <taxon>Craniata</taxon>
        <taxon>Vertebrata</taxon>
        <taxon>Euteleostomi</taxon>
        <taxon>Actinopterygii</taxon>
        <taxon>Neopterygii</taxon>
        <taxon>Teleostei</taxon>
        <taxon>Neoteleostei</taxon>
        <taxon>Acanthomorphata</taxon>
        <taxon>Carangaria</taxon>
        <taxon>Pleuronectiformes</taxon>
        <taxon>Pleuronectoidei</taxon>
        <taxon>Soleidae</taxon>
        <taxon>Solea</taxon>
    </lineage>
</organism>
<keyword evidence="2" id="KW-1185">Reference proteome</keyword>
<sequence>MRISMVRIRKGTQNADKCSGQNATRRQVTEMRHKYRDKAEKYEKQSTKYAQVLEMRRTKRYEQECAVLTRAYARKDMRASTDKCAQVPYKLYILTRVTDKYGQVRARTKYETHTRVQTSTEKYESTDKYAQVLTSNRVLTSTHKDKYGKVQTSTDMYAQVLTSVHKYRQVQTRTDKYKQGLTSTDKYESTDKYGQVLTCIDKHKRQRERRLT</sequence>
<evidence type="ECO:0000313" key="2">
    <source>
        <dbReference type="Proteomes" id="UP000693946"/>
    </source>
</evidence>
<evidence type="ECO:0000313" key="1">
    <source>
        <dbReference type="EMBL" id="KAG7523098.1"/>
    </source>
</evidence>
<dbReference type="AlphaFoldDB" id="A0AAV6T1P0"/>